<gene>
    <name evidence="3" type="ORF">H7F53_01750</name>
</gene>
<organism evidence="3 4">
    <name type="scientific">Novosphingobium piscinae</name>
    <dbReference type="NCBI Taxonomy" id="1507448"/>
    <lineage>
        <taxon>Bacteria</taxon>
        <taxon>Pseudomonadati</taxon>
        <taxon>Pseudomonadota</taxon>
        <taxon>Alphaproteobacteria</taxon>
        <taxon>Sphingomonadales</taxon>
        <taxon>Sphingomonadaceae</taxon>
        <taxon>Novosphingobium</taxon>
    </lineage>
</organism>
<dbReference type="Gene3D" id="2.40.50.100">
    <property type="match status" value="1"/>
</dbReference>
<dbReference type="Gene3D" id="2.40.30.170">
    <property type="match status" value="1"/>
</dbReference>
<dbReference type="RefSeq" id="WP_185677735.1">
    <property type="nucleotide sequence ID" value="NZ_JACLAX010000001.1"/>
</dbReference>
<feature type="chain" id="PRO_5031233983" evidence="2">
    <location>
        <begin position="24"/>
        <end position="330"/>
    </location>
</feature>
<feature type="signal peptide" evidence="2">
    <location>
        <begin position="1"/>
        <end position="23"/>
    </location>
</feature>
<keyword evidence="2" id="KW-0732">Signal</keyword>
<dbReference type="GO" id="GO:0015562">
    <property type="term" value="F:efflux transmembrane transporter activity"/>
    <property type="evidence" value="ECO:0007669"/>
    <property type="project" value="TreeGrafter"/>
</dbReference>
<name>A0A7X1FVR2_9SPHN</name>
<reference evidence="3 4" key="1">
    <citation type="submission" date="2020-08" db="EMBL/GenBank/DDBJ databases">
        <title>The genome sequence of type strain Novosphingobium piscinae KCTC 42194.</title>
        <authorList>
            <person name="Liu Y."/>
        </authorList>
    </citation>
    <scope>NUCLEOTIDE SEQUENCE [LARGE SCALE GENOMIC DNA]</scope>
    <source>
        <strain evidence="3 4">KCTC 42194</strain>
    </source>
</reference>
<evidence type="ECO:0000313" key="3">
    <source>
        <dbReference type="EMBL" id="MBC2667868.1"/>
    </source>
</evidence>
<dbReference type="PANTHER" id="PTHR30469">
    <property type="entry name" value="MULTIDRUG RESISTANCE PROTEIN MDTA"/>
    <property type="match status" value="1"/>
</dbReference>
<keyword evidence="4" id="KW-1185">Reference proteome</keyword>
<dbReference type="EMBL" id="JACLAX010000001">
    <property type="protein sequence ID" value="MBC2667868.1"/>
    <property type="molecule type" value="Genomic_DNA"/>
</dbReference>
<comment type="caution">
    <text evidence="3">The sequence shown here is derived from an EMBL/GenBank/DDBJ whole genome shotgun (WGS) entry which is preliminary data.</text>
</comment>
<feature type="region of interest" description="Disordered" evidence="1">
    <location>
        <begin position="31"/>
        <end position="54"/>
    </location>
</feature>
<accession>A0A7X1FVR2</accession>
<evidence type="ECO:0000256" key="1">
    <source>
        <dbReference type="SAM" id="MobiDB-lite"/>
    </source>
</evidence>
<dbReference type="PANTHER" id="PTHR30469:SF15">
    <property type="entry name" value="HLYD FAMILY OF SECRETION PROTEINS"/>
    <property type="match status" value="1"/>
</dbReference>
<dbReference type="Proteomes" id="UP000551327">
    <property type="component" value="Unassembled WGS sequence"/>
</dbReference>
<dbReference type="AlphaFoldDB" id="A0A7X1FVR2"/>
<evidence type="ECO:0000313" key="4">
    <source>
        <dbReference type="Proteomes" id="UP000551327"/>
    </source>
</evidence>
<dbReference type="Gene3D" id="1.10.287.470">
    <property type="entry name" value="Helix hairpin bin"/>
    <property type="match status" value="1"/>
</dbReference>
<protein>
    <submittedName>
        <fullName evidence="3">Efflux RND transporter periplasmic adaptor subunit</fullName>
    </submittedName>
</protein>
<dbReference type="SUPFAM" id="SSF111369">
    <property type="entry name" value="HlyD-like secretion proteins"/>
    <property type="match status" value="1"/>
</dbReference>
<sequence>MAKLSISRQVLPALAIACIVSSAAIIAETQPDREAGPVTERPPQAPVDQRNGSVAGAGLVEPASELIAISPAVPGVVERVHVAVGDRVVAGQPLFTVDSRDARAAVAEAAARLARLERTAAVATSVAATARERLALYREAGDPRVLARQDVIDREGAVREAAARLAVARAEVAEARAQLATAQTGLARLTVRAPRAAEVLQVRTRAGQYAPAPGGGTAADALMTLGETRPLHVRVDIDETEIGRTAIGQPATIYARGAPSRRITARFVRAEPLVVPKRSLTNAAGERVDIRVLQLVYALPEHGHGLFVGQQVDAFVPARASQVPVSGAAR</sequence>
<evidence type="ECO:0000256" key="2">
    <source>
        <dbReference type="SAM" id="SignalP"/>
    </source>
</evidence>
<dbReference type="GO" id="GO:1990281">
    <property type="term" value="C:efflux pump complex"/>
    <property type="evidence" value="ECO:0007669"/>
    <property type="project" value="TreeGrafter"/>
</dbReference>
<proteinExistence type="predicted"/>